<comment type="caution">
    <text evidence="3">The sequence shown here is derived from an EMBL/GenBank/DDBJ whole genome shotgun (WGS) entry which is preliminary data.</text>
</comment>
<dbReference type="EMBL" id="JBBPIX010000001">
    <property type="protein sequence ID" value="MEK6462739.1"/>
    <property type="molecule type" value="Genomic_DNA"/>
</dbReference>
<reference evidence="3 4" key="1">
    <citation type="submission" date="2024-03" db="EMBL/GenBank/DDBJ databases">
        <title>Draft genome sequence of Pseudonocardia carboxydivorans JCM 14827.</title>
        <authorList>
            <person name="Duangmal K."/>
        </authorList>
    </citation>
    <scope>NUCLEOTIDE SEQUENCE [LARGE SCALE GENOMIC DNA]</scope>
    <source>
        <strain evidence="3 4">JCM 14827</strain>
    </source>
</reference>
<keyword evidence="2" id="KW-0812">Transmembrane</keyword>
<feature type="transmembrane region" description="Helical" evidence="2">
    <location>
        <begin position="50"/>
        <end position="73"/>
    </location>
</feature>
<keyword evidence="2" id="KW-0472">Membrane</keyword>
<accession>A0ABU9A8N2</accession>
<sequence length="269" mass="30120">MITVKKKARPWRRIYKFDLLLDPLVIACVVTVVMQRLLRSVPQLFPGGALLGDVIAALALSFIGAWFFNLLVIRLPKVRDKRSFAEVSGHLLADYSLTAVKILQAMAAETGAPPPPRRPDQRYLKDLLSRVRPMDIAPKTDVAGTKFNWLQFTNSEIEDSASLRNRLQPFFPQLDVATTAAIAAVENCHISRISRVLAMSPPMSNPDLSGLADLYLDLWRACTVVGDRYLIEIAPLVSQDERIDIDRLEGAPPPPPRDGERRWVPMTTR</sequence>
<feature type="transmembrane region" description="Helical" evidence="2">
    <location>
        <begin position="20"/>
        <end position="38"/>
    </location>
</feature>
<name>A0ABU9A8N2_PSEA5</name>
<keyword evidence="4" id="KW-1185">Reference proteome</keyword>
<feature type="region of interest" description="Disordered" evidence="1">
    <location>
        <begin position="246"/>
        <end position="269"/>
    </location>
</feature>
<evidence type="ECO:0000256" key="2">
    <source>
        <dbReference type="SAM" id="Phobius"/>
    </source>
</evidence>
<evidence type="ECO:0000313" key="4">
    <source>
        <dbReference type="Proteomes" id="UP001367513"/>
    </source>
</evidence>
<keyword evidence="2" id="KW-1133">Transmembrane helix</keyword>
<organism evidence="3 4">
    <name type="scientific">Pseudonocardia alni subsp. carboxydivorans</name>
    <dbReference type="NCBI Taxonomy" id="415010"/>
    <lineage>
        <taxon>Bacteria</taxon>
        <taxon>Bacillati</taxon>
        <taxon>Actinomycetota</taxon>
        <taxon>Actinomycetes</taxon>
        <taxon>Pseudonocardiales</taxon>
        <taxon>Pseudonocardiaceae</taxon>
        <taxon>Pseudonocardia</taxon>
    </lineage>
</organism>
<proteinExistence type="predicted"/>
<dbReference type="Proteomes" id="UP001367513">
    <property type="component" value="Unassembled WGS sequence"/>
</dbReference>
<dbReference type="RefSeq" id="WP_345645309.1">
    <property type="nucleotide sequence ID" value="NZ_BAAAOD010000047.1"/>
</dbReference>
<evidence type="ECO:0000256" key="1">
    <source>
        <dbReference type="SAM" id="MobiDB-lite"/>
    </source>
</evidence>
<gene>
    <name evidence="3" type="ORF">WG925_03205</name>
</gene>
<protein>
    <submittedName>
        <fullName evidence="3">Uncharacterized protein</fullName>
    </submittedName>
</protein>
<evidence type="ECO:0000313" key="3">
    <source>
        <dbReference type="EMBL" id="MEK6462739.1"/>
    </source>
</evidence>